<dbReference type="InterPro" id="IPR006315">
    <property type="entry name" value="OM_autotransptr_brl_dom"/>
</dbReference>
<dbReference type="RefSeq" id="WP_374807224.1">
    <property type="nucleotide sequence ID" value="NZ_JBHEEF010000016.1"/>
</dbReference>
<dbReference type="InterPro" id="IPR012332">
    <property type="entry name" value="Autotransporter_pectin_lyase_C"/>
</dbReference>
<dbReference type="InterPro" id="IPR051551">
    <property type="entry name" value="Autotransporter_adhesion"/>
</dbReference>
<feature type="domain" description="Autotransporter" evidence="2">
    <location>
        <begin position="815"/>
        <end position="1097"/>
    </location>
</feature>
<name>A0ABW3V2T3_9HYPH</name>
<dbReference type="NCBIfam" id="TIGR04393">
    <property type="entry name" value="rpt_T5SS_PEPC"/>
    <property type="match status" value="1"/>
</dbReference>
<dbReference type="PANTHER" id="PTHR35037">
    <property type="entry name" value="C-TERMINAL REGION OF AIDA-LIKE PROTEIN"/>
    <property type="match status" value="1"/>
</dbReference>
<evidence type="ECO:0000313" key="4">
    <source>
        <dbReference type="Proteomes" id="UP001597263"/>
    </source>
</evidence>
<evidence type="ECO:0000259" key="2">
    <source>
        <dbReference type="PROSITE" id="PS51208"/>
    </source>
</evidence>
<gene>
    <name evidence="3" type="ORF">ACFQ35_04210</name>
</gene>
<sequence length="1097" mass="114122">MKKIKYNINNVYFFNGGICKNIAISSMSLMLMFSLSFVSPAYAFDYTWAGAVDEDFSKAGNYRPSVGLDNLTDGDRIILSWVDGSITNLPQMSGGFFSTKGHLHVGLTGQSGSLSVVNGGQIDLLTPDVNPIAFTIGDGAGASGTVTINGAGSKLSSYGLEMGKTGSATLNVTDGGTLLLKSHEATALIIGEDGSPEAEVIVDGVGSNISGDNINNDLMVILHSGQITVKNGGLINNLSLELGSGIVNVVGAGAQWIGDVAAIESGKVTAHVGFQSAITSQRGAAVVNILNGGKMNSSVLVMGEMNESIVNIDGDNSHWEIKVNVDVSASNNQSNVNLSNGGTITSSDLYIGGAYNTHVHKTDQIGEVTIDGSGSGWSVRSDSGIPDTNTGPLNGIVIIGKDNNAQGTLILRNGGFLRVEDVIIIAQDTDTIGVLNIGAGQGNTAEFSGELVAKAINFGAGTGVINFNHTDNNYIFAQSVNGNGAVNQINGKTLLTGHSSYTGVTTIAAGSTLQLGNGGETGSITSDVTNAGSFIFNRSNDLNYVGKISGDGVFEQIGTGKAVLGGDSSGFAGSSFVRSGILAVDGQLGGTMDVVAGRLQGIGTVGSTTHEAGATIAPGNGGFETLTISGDYIGKGGTVEIVTVLGDDNSQTSRLAIAGGTSGTGNVHITNRDGLGTYTSEGIRIISVGGISDATFTLVGNGVTKDGQPAVVKGAYSYTLEKNGIANPNDGAWYLRSQLKNKEPSCEDTGTCPPETPQYNPGTPVYEGYGQTMQALNKLPTLQQRVGNRYWSGASNPVIEQGADAIGTPLVHADATIDTRGIWGRIEGAHNRFESSRSTTAMKQDVDTFIMQAGVDGQLYEGETGKLIGGITGQYGKANSKITSDHGDGKVDTHGWGLGGTLTWYDDNGFYADAQAQAMWYDSDLNSTTANQSLINDNKGFGYGLSLEAGKQVDLDANWSLTPQAQMVWSSVKFDTFNDAWGASVSNRNGDSLNARLGLSADYRNAWAASRGMIARSHLYGIVNLYQEFMSGNKVTVADVDFRNDNDKTWGGIGAGGTYAWADDKYALYGEGSLNTSLSNFAGSYAVKGTVGFRVRW</sequence>
<dbReference type="EMBL" id="JBHTMA010000025">
    <property type="protein sequence ID" value="MFD1226366.1"/>
    <property type="molecule type" value="Genomic_DNA"/>
</dbReference>
<dbReference type="Gene3D" id="2.160.20.20">
    <property type="match status" value="1"/>
</dbReference>
<dbReference type="InterPro" id="IPR036709">
    <property type="entry name" value="Autotransporte_beta_dom_sf"/>
</dbReference>
<dbReference type="InterPro" id="IPR030895">
    <property type="entry name" value="T5SS_PEPC_rpt"/>
</dbReference>
<proteinExistence type="predicted"/>
<dbReference type="SUPFAM" id="SSF103515">
    <property type="entry name" value="Autotransporter"/>
    <property type="match status" value="1"/>
</dbReference>
<protein>
    <submittedName>
        <fullName evidence="3">Autotransporter outer membrane beta-barrel domain-containing protein</fullName>
    </submittedName>
</protein>
<dbReference type="InterPro" id="IPR005546">
    <property type="entry name" value="Autotransporte_beta"/>
</dbReference>
<evidence type="ECO:0000313" key="3">
    <source>
        <dbReference type="EMBL" id="MFD1226366.1"/>
    </source>
</evidence>
<reference evidence="4" key="1">
    <citation type="journal article" date="2019" name="Int. J. Syst. Evol. Microbiol.">
        <title>The Global Catalogue of Microorganisms (GCM) 10K type strain sequencing project: providing services to taxonomists for standard genome sequencing and annotation.</title>
        <authorList>
            <consortium name="The Broad Institute Genomics Platform"/>
            <consortium name="The Broad Institute Genome Sequencing Center for Infectious Disease"/>
            <person name="Wu L."/>
            <person name="Ma J."/>
        </authorList>
    </citation>
    <scope>NUCLEOTIDE SEQUENCE [LARGE SCALE GENOMIC DNA]</scope>
    <source>
        <strain evidence="4">CCUG 49584</strain>
    </source>
</reference>
<dbReference type="InterPro" id="IPR043990">
    <property type="entry name" value="AC_1"/>
</dbReference>
<dbReference type="PANTHER" id="PTHR35037:SF3">
    <property type="entry name" value="C-TERMINAL REGION OF AIDA-LIKE PROTEIN"/>
    <property type="match status" value="1"/>
</dbReference>
<dbReference type="SMART" id="SM00869">
    <property type="entry name" value="Autotransporter"/>
    <property type="match status" value="1"/>
</dbReference>
<dbReference type="PROSITE" id="PS51208">
    <property type="entry name" value="AUTOTRANSPORTER"/>
    <property type="match status" value="1"/>
</dbReference>
<dbReference type="CDD" id="cd01344">
    <property type="entry name" value="PL2_Passenger_AT"/>
    <property type="match status" value="1"/>
</dbReference>
<dbReference type="InterPro" id="IPR011050">
    <property type="entry name" value="Pectin_lyase_fold/virulence"/>
</dbReference>
<dbReference type="SUPFAM" id="SSF51126">
    <property type="entry name" value="Pectin lyase-like"/>
    <property type="match status" value="1"/>
</dbReference>
<evidence type="ECO:0000256" key="1">
    <source>
        <dbReference type="SAM" id="SignalP"/>
    </source>
</evidence>
<dbReference type="Pfam" id="PF18883">
    <property type="entry name" value="AC_1"/>
    <property type="match status" value="1"/>
</dbReference>
<keyword evidence="1" id="KW-0732">Signal</keyword>
<accession>A0ABW3V2T3</accession>
<organism evidence="3 4">
    <name type="scientific">Pseudochrobactrum kiredjianiae</name>
    <dbReference type="NCBI Taxonomy" id="386305"/>
    <lineage>
        <taxon>Bacteria</taxon>
        <taxon>Pseudomonadati</taxon>
        <taxon>Pseudomonadota</taxon>
        <taxon>Alphaproteobacteria</taxon>
        <taxon>Hyphomicrobiales</taxon>
        <taxon>Brucellaceae</taxon>
        <taxon>Pseudochrobactrum</taxon>
    </lineage>
</organism>
<dbReference type="Pfam" id="PF03797">
    <property type="entry name" value="Autotransporter"/>
    <property type="match status" value="1"/>
</dbReference>
<keyword evidence="4" id="KW-1185">Reference proteome</keyword>
<feature type="signal peptide" evidence="1">
    <location>
        <begin position="1"/>
        <end position="43"/>
    </location>
</feature>
<feature type="chain" id="PRO_5045732940" evidence="1">
    <location>
        <begin position="44"/>
        <end position="1097"/>
    </location>
</feature>
<dbReference type="Gene3D" id="2.40.128.130">
    <property type="entry name" value="Autotransporter beta-domain"/>
    <property type="match status" value="1"/>
</dbReference>
<dbReference type="NCBIfam" id="TIGR01414">
    <property type="entry name" value="autotrans_barl"/>
    <property type="match status" value="1"/>
</dbReference>
<dbReference type="Proteomes" id="UP001597263">
    <property type="component" value="Unassembled WGS sequence"/>
</dbReference>
<comment type="caution">
    <text evidence="3">The sequence shown here is derived from an EMBL/GenBank/DDBJ whole genome shotgun (WGS) entry which is preliminary data.</text>
</comment>